<dbReference type="RefSeq" id="WP_210657692.1">
    <property type="nucleotide sequence ID" value="NZ_JAGKSP010000003.1"/>
</dbReference>
<name>A0ABS5CAE0_9BACL</name>
<protein>
    <submittedName>
        <fullName evidence="2">YdhK family protein</fullName>
    </submittedName>
</protein>
<evidence type="ECO:0000259" key="1">
    <source>
        <dbReference type="Pfam" id="PF07563"/>
    </source>
</evidence>
<evidence type="ECO:0000313" key="3">
    <source>
        <dbReference type="Proteomes" id="UP000673394"/>
    </source>
</evidence>
<proteinExistence type="predicted"/>
<dbReference type="Proteomes" id="UP000673394">
    <property type="component" value="Unassembled WGS sequence"/>
</dbReference>
<comment type="caution">
    <text evidence="2">The sequence shown here is derived from an EMBL/GenBank/DDBJ whole genome shotgun (WGS) entry which is preliminary data.</text>
</comment>
<feature type="domain" description="DUF1541" evidence="1">
    <location>
        <begin position="53"/>
        <end position="103"/>
    </location>
</feature>
<gene>
    <name evidence="2" type="ORF">I8J30_09690</name>
</gene>
<evidence type="ECO:0000313" key="2">
    <source>
        <dbReference type="EMBL" id="MBP3962969.1"/>
    </source>
</evidence>
<dbReference type="Gene3D" id="2.30.30.1210">
    <property type="entry name" value="Domain of unknown function DUF1541"/>
    <property type="match status" value="1"/>
</dbReference>
<dbReference type="PROSITE" id="PS51257">
    <property type="entry name" value="PROKAR_LIPOPROTEIN"/>
    <property type="match status" value="1"/>
</dbReference>
<accession>A0ABS5CAE0</accession>
<keyword evidence="3" id="KW-1185">Reference proteome</keyword>
<dbReference type="InterPro" id="IPR011438">
    <property type="entry name" value="DUF1541"/>
</dbReference>
<feature type="domain" description="DUF1541" evidence="1">
    <location>
        <begin position="117"/>
        <end position="168"/>
    </location>
</feature>
<dbReference type="EMBL" id="JAGKSP010000003">
    <property type="protein sequence ID" value="MBP3962969.1"/>
    <property type="molecule type" value="Genomic_DNA"/>
</dbReference>
<reference evidence="2 3" key="1">
    <citation type="submission" date="2021-04" db="EMBL/GenBank/DDBJ databases">
        <title>Paenibacillus sp. DLE-14 whole genome sequence.</title>
        <authorList>
            <person name="Ham Y.J."/>
        </authorList>
    </citation>
    <scope>NUCLEOTIDE SEQUENCE [LARGE SCALE GENOMIC DNA]</scope>
    <source>
        <strain evidence="2 3">DLE-14</strain>
    </source>
</reference>
<organism evidence="2 3">
    <name type="scientific">Paenibacillus lignilyticus</name>
    <dbReference type="NCBI Taxonomy" id="1172615"/>
    <lineage>
        <taxon>Bacteria</taxon>
        <taxon>Bacillati</taxon>
        <taxon>Bacillota</taxon>
        <taxon>Bacilli</taxon>
        <taxon>Bacillales</taxon>
        <taxon>Paenibacillaceae</taxon>
        <taxon>Paenibacillus</taxon>
    </lineage>
</organism>
<dbReference type="Pfam" id="PF07563">
    <property type="entry name" value="DUF1541"/>
    <property type="match status" value="2"/>
</dbReference>
<sequence>MLKKLVIIGVAILVVLTLTACGKIKGDMDDMHHSSSGEVPAGLKVADNPTFKVGSQAIIMIDHMKGMDGAKATIVGAYSTTAYAVSYTPTNGGPKETNHKWVITQEIKNAGDQPFKPGDEVTLMADHMEGMNGAEAIIDLAEPTTVYMVDFMPTTGGDMVKNHKWVTESELSSTE</sequence>